<evidence type="ECO:0000313" key="2">
    <source>
        <dbReference type="EMBL" id="CAI4030327.1"/>
    </source>
</evidence>
<organism evidence="2 3">
    <name type="scientific">Nitrospira tepida</name>
    <dbReference type="NCBI Taxonomy" id="2973512"/>
    <lineage>
        <taxon>Bacteria</taxon>
        <taxon>Pseudomonadati</taxon>
        <taxon>Nitrospirota</taxon>
        <taxon>Nitrospiria</taxon>
        <taxon>Nitrospirales</taxon>
        <taxon>Nitrospiraceae</taxon>
        <taxon>Nitrospira</taxon>
    </lineage>
</organism>
<accession>A0AA86MWK2</accession>
<dbReference type="Proteomes" id="UP001179121">
    <property type="component" value="Chromosome"/>
</dbReference>
<protein>
    <submittedName>
        <fullName evidence="2">Uncharacterized protein</fullName>
    </submittedName>
</protein>
<evidence type="ECO:0000256" key="1">
    <source>
        <dbReference type="SAM" id="MobiDB-lite"/>
    </source>
</evidence>
<feature type="region of interest" description="Disordered" evidence="1">
    <location>
        <begin position="28"/>
        <end position="72"/>
    </location>
</feature>
<proteinExistence type="predicted"/>
<feature type="compositionally biased region" description="Basic and acidic residues" evidence="1">
    <location>
        <begin position="37"/>
        <end position="50"/>
    </location>
</feature>
<dbReference type="KEGG" id="nti:DNFV4_00755"/>
<name>A0AA86MWK2_9BACT</name>
<dbReference type="RefSeq" id="WP_289267320.1">
    <property type="nucleotide sequence ID" value="NZ_OX365700.1"/>
</dbReference>
<sequence>MSEPKGMPRQPDELLRLLQELRKELEQLLRGFPASDQNRDRARTRPKDPQDAAGVSPHESTQDVADSKSSES</sequence>
<gene>
    <name evidence="2" type="ORF">DNFV4_00755</name>
</gene>
<reference evidence="2" key="1">
    <citation type="submission" date="2022-10" db="EMBL/GenBank/DDBJ databases">
        <authorList>
            <person name="Koch H."/>
        </authorList>
    </citation>
    <scope>NUCLEOTIDE SEQUENCE</scope>
    <source>
        <strain evidence="2">DNF</strain>
    </source>
</reference>
<dbReference type="AlphaFoldDB" id="A0AA86MWK2"/>
<evidence type="ECO:0000313" key="3">
    <source>
        <dbReference type="Proteomes" id="UP001179121"/>
    </source>
</evidence>
<keyword evidence="3" id="KW-1185">Reference proteome</keyword>
<dbReference type="EMBL" id="OX365700">
    <property type="protein sequence ID" value="CAI4030327.1"/>
    <property type="molecule type" value="Genomic_DNA"/>
</dbReference>